<feature type="signal peptide" evidence="5">
    <location>
        <begin position="1"/>
        <end position="20"/>
    </location>
</feature>
<evidence type="ECO:0000313" key="8">
    <source>
        <dbReference type="Proteomes" id="UP001262410"/>
    </source>
</evidence>
<accession>A0ABU1JM54</accession>
<evidence type="ECO:0000256" key="3">
    <source>
        <dbReference type="ARBA" id="ARBA00022448"/>
    </source>
</evidence>
<dbReference type="InterPro" id="IPR015168">
    <property type="entry name" value="SsuA/THI5"/>
</dbReference>
<feature type="chain" id="PRO_5047454280" evidence="5">
    <location>
        <begin position="21"/>
        <end position="312"/>
    </location>
</feature>
<evidence type="ECO:0000256" key="4">
    <source>
        <dbReference type="ARBA" id="ARBA00022729"/>
    </source>
</evidence>
<feature type="domain" description="Solute-binding protein family 3/N-terminal" evidence="6">
    <location>
        <begin position="24"/>
        <end position="236"/>
    </location>
</feature>
<name>A0ABU1JM54_9PROT</name>
<evidence type="ECO:0000256" key="2">
    <source>
        <dbReference type="ARBA" id="ARBA00010742"/>
    </source>
</evidence>
<proteinExistence type="inferred from homology"/>
<organism evidence="7 8">
    <name type="scientific">Inquilinus ginsengisoli</name>
    <dbReference type="NCBI Taxonomy" id="363840"/>
    <lineage>
        <taxon>Bacteria</taxon>
        <taxon>Pseudomonadati</taxon>
        <taxon>Pseudomonadota</taxon>
        <taxon>Alphaproteobacteria</taxon>
        <taxon>Rhodospirillales</taxon>
        <taxon>Rhodospirillaceae</taxon>
        <taxon>Inquilinus</taxon>
    </lineage>
</organism>
<comment type="similarity">
    <text evidence="2">Belongs to the bacterial solute-binding protein SsuA/TauA family.</text>
</comment>
<comment type="caution">
    <text evidence="7">The sequence shown here is derived from an EMBL/GenBank/DDBJ whole genome shotgun (WGS) entry which is preliminary data.</text>
</comment>
<keyword evidence="3" id="KW-0813">Transport</keyword>
<sequence>MVRRLFLGLALAVAALPAARAETVLRVGDQVAGVRSLLEAAHALDDVPYTIEWSQFPAAAPLLEALNAGALDVGFTGDIPYLFVYAAGAPVKVIGATRSQPSANAVLVPKDSPAQSFADLKGKRIAVNRGGNGHFEALGLLEHAGLTPDDVTLVFLGPTDAKSAFAAGSVDAWVIWEPYVSMAVVGDGARVVADAAGVYPSKTFELAHDDAIAGKRDAVLDFHRRVERAKLWALQHPEPIAAQISALTRIPEDIALRSLRTKQETPIAIDDAVVAETQGEADLFTRHHVLPAALDVSAAFNRSFGTNATAAK</sequence>
<keyword evidence="4 5" id="KW-0732">Signal</keyword>
<dbReference type="Pfam" id="PF09084">
    <property type="entry name" value="NMT1"/>
    <property type="match status" value="1"/>
</dbReference>
<dbReference type="InterPro" id="IPR010067">
    <property type="entry name" value="ABC_SsuA_sub-bd"/>
</dbReference>
<dbReference type="SUPFAM" id="SSF53850">
    <property type="entry name" value="Periplasmic binding protein-like II"/>
    <property type="match status" value="1"/>
</dbReference>
<keyword evidence="8" id="KW-1185">Reference proteome</keyword>
<reference evidence="7 8" key="1">
    <citation type="submission" date="2023-07" db="EMBL/GenBank/DDBJ databases">
        <title>Sorghum-associated microbial communities from plants grown in Nebraska, USA.</title>
        <authorList>
            <person name="Schachtman D."/>
        </authorList>
    </citation>
    <scope>NUCLEOTIDE SEQUENCE [LARGE SCALE GENOMIC DNA]</scope>
    <source>
        <strain evidence="7 8">584</strain>
    </source>
</reference>
<dbReference type="PANTHER" id="PTHR30024:SF48">
    <property type="entry name" value="ABC TRANSPORTER SUBSTRATE-BINDING PROTEIN"/>
    <property type="match status" value="1"/>
</dbReference>
<evidence type="ECO:0000256" key="1">
    <source>
        <dbReference type="ARBA" id="ARBA00004418"/>
    </source>
</evidence>
<dbReference type="NCBIfam" id="TIGR01728">
    <property type="entry name" value="SsuA_fam"/>
    <property type="match status" value="1"/>
</dbReference>
<protein>
    <submittedName>
        <fullName evidence="7">Sulfonate transport system substrate-binding protein</fullName>
    </submittedName>
</protein>
<dbReference type="CDD" id="cd13558">
    <property type="entry name" value="PBP2_SsuA_like_2"/>
    <property type="match status" value="1"/>
</dbReference>
<dbReference type="RefSeq" id="WP_309793258.1">
    <property type="nucleotide sequence ID" value="NZ_JAVDPW010000003.1"/>
</dbReference>
<evidence type="ECO:0000313" key="7">
    <source>
        <dbReference type="EMBL" id="MDR6289109.1"/>
    </source>
</evidence>
<evidence type="ECO:0000259" key="6">
    <source>
        <dbReference type="SMART" id="SM00062"/>
    </source>
</evidence>
<evidence type="ECO:0000256" key="5">
    <source>
        <dbReference type="SAM" id="SignalP"/>
    </source>
</evidence>
<dbReference type="InterPro" id="IPR001638">
    <property type="entry name" value="Solute-binding_3/MltF_N"/>
</dbReference>
<gene>
    <name evidence="7" type="ORF">E9232_001624</name>
</gene>
<comment type="subcellular location">
    <subcellularLocation>
        <location evidence="1">Periplasm</location>
    </subcellularLocation>
</comment>
<dbReference type="PANTHER" id="PTHR30024">
    <property type="entry name" value="ALIPHATIC SULFONATES-BINDING PROTEIN-RELATED"/>
    <property type="match status" value="1"/>
</dbReference>
<dbReference type="Gene3D" id="3.40.190.10">
    <property type="entry name" value="Periplasmic binding protein-like II"/>
    <property type="match status" value="2"/>
</dbReference>
<dbReference type="Proteomes" id="UP001262410">
    <property type="component" value="Unassembled WGS sequence"/>
</dbReference>
<dbReference type="SMART" id="SM00062">
    <property type="entry name" value="PBPb"/>
    <property type="match status" value="1"/>
</dbReference>
<dbReference type="EMBL" id="JAVDPW010000003">
    <property type="protein sequence ID" value="MDR6289109.1"/>
    <property type="molecule type" value="Genomic_DNA"/>
</dbReference>